<evidence type="ECO:0000259" key="3">
    <source>
        <dbReference type="PROSITE" id="PS51886"/>
    </source>
</evidence>
<dbReference type="SUPFAM" id="SSF54695">
    <property type="entry name" value="POZ domain"/>
    <property type="match status" value="1"/>
</dbReference>
<dbReference type="OrthoDB" id="25620at2759"/>
<evidence type="ECO:0000313" key="5">
    <source>
        <dbReference type="Proteomes" id="UP001149090"/>
    </source>
</evidence>
<proteinExistence type="predicted"/>
<dbReference type="PROSITE" id="PS51886">
    <property type="entry name" value="TLDC"/>
    <property type="match status" value="1"/>
</dbReference>
<dbReference type="CDD" id="cd18186">
    <property type="entry name" value="BTB_POZ_ZBTB_KLHL-like"/>
    <property type="match status" value="1"/>
</dbReference>
<dbReference type="InterPro" id="IPR000210">
    <property type="entry name" value="BTB/POZ_dom"/>
</dbReference>
<dbReference type="InterPro" id="IPR006571">
    <property type="entry name" value="TLDc_dom"/>
</dbReference>
<dbReference type="PROSITE" id="PS50097">
    <property type="entry name" value="BTB"/>
    <property type="match status" value="1"/>
</dbReference>
<dbReference type="CDD" id="cd14733">
    <property type="entry name" value="BACK"/>
    <property type="match status" value="1"/>
</dbReference>
<dbReference type="Gene3D" id="3.30.710.10">
    <property type="entry name" value="Potassium Channel Kv1.1, Chain A"/>
    <property type="match status" value="1"/>
</dbReference>
<accession>A0A9Q0LSL8</accession>
<comment type="caution">
    <text evidence="4">The sequence shown here is derived from an EMBL/GenBank/DDBJ whole genome shotgun (WGS) entry which is preliminary data.</text>
</comment>
<keyword evidence="5" id="KW-1185">Reference proteome</keyword>
<dbReference type="InterPro" id="IPR051481">
    <property type="entry name" value="BTB-POZ/Galectin-3-binding"/>
</dbReference>
<feature type="domain" description="BTB" evidence="2">
    <location>
        <begin position="47"/>
        <end position="111"/>
    </location>
</feature>
<organism evidence="4 5">
    <name type="scientific">Anaeramoeba ignava</name>
    <name type="common">Anaerobic marine amoeba</name>
    <dbReference type="NCBI Taxonomy" id="1746090"/>
    <lineage>
        <taxon>Eukaryota</taxon>
        <taxon>Metamonada</taxon>
        <taxon>Anaeramoebidae</taxon>
        <taxon>Anaeramoeba</taxon>
    </lineage>
</organism>
<name>A0A9Q0LSL8_ANAIG</name>
<dbReference type="AlphaFoldDB" id="A0A9Q0LSL8"/>
<feature type="domain" description="TLDc" evidence="3">
    <location>
        <begin position="392"/>
        <end position="566"/>
    </location>
</feature>
<sequence length="566" mass="67258">MNENQISPFSDSLRKSQNIKKYRLKNEKFCKQLIQEYDQHFKEKKNTDFEIITANNLKILTHKSILRSRSPFFNAFLKEKNESQLFFPEFEYQVVYDIIRYIYSSKLYYQPNKLHLYWFVASKFQLYLAAESIKQHFFDVDINPDNVLDFFFMNKIIQPKKMEQKTIEFIAENLGKIKNNKQIAELSQEEILGIIKYRKDNDSQKGNVLVEFINNWAISKTANFDNQDFRKKFFIKLTNNLLNQIPYQYFDIRQDVDLQKLEFQPKHLLLQTKLTQYEKSLQKLEKRNIENEEKTQIQITEIKKSFMENQIKEKEEHRRIKKQRDDRITELANSVAKLQKESKHYKKKAVKMKRELQHFKTNTNQLSETLKTEKSKKIVNEVQNTVFSRSQIILIKEHVKKLKEWINDDYFFSKIKLGFSAKMNGFNSKAFHQYCDNKEKSLVIIKTKDGYIFGGFTQTGFVSGKDEYLSDSAAFLFSLKNPKGDPPQKFPIKKENYFKAVFYSSSWGPVFGDCDLILYSDFKPGTFNFGKIYSLPSGIYENSDEAKNYFAGSNSWKVKDLEVYFN</sequence>
<reference evidence="4" key="1">
    <citation type="submission" date="2022-10" db="EMBL/GenBank/DDBJ databases">
        <title>Novel sulphate-reducing endosymbionts in the free-living metamonad Anaeramoeba.</title>
        <authorList>
            <person name="Jerlstrom-Hultqvist J."/>
            <person name="Cepicka I."/>
            <person name="Gallot-Lavallee L."/>
            <person name="Salas-Leiva D."/>
            <person name="Curtis B.A."/>
            <person name="Zahonova K."/>
            <person name="Pipaliya S."/>
            <person name="Dacks J."/>
            <person name="Roger A.J."/>
        </authorList>
    </citation>
    <scope>NUCLEOTIDE SEQUENCE</scope>
    <source>
        <strain evidence="4">BMAN</strain>
    </source>
</reference>
<dbReference type="Proteomes" id="UP001149090">
    <property type="component" value="Unassembled WGS sequence"/>
</dbReference>
<evidence type="ECO:0000256" key="1">
    <source>
        <dbReference type="SAM" id="Coils"/>
    </source>
</evidence>
<evidence type="ECO:0000259" key="2">
    <source>
        <dbReference type="PROSITE" id="PS50097"/>
    </source>
</evidence>
<dbReference type="EMBL" id="JAPDFW010000059">
    <property type="protein sequence ID" value="KAJ5077145.1"/>
    <property type="molecule type" value="Genomic_DNA"/>
</dbReference>
<dbReference type="InterPro" id="IPR011333">
    <property type="entry name" value="SKP1/BTB/POZ_sf"/>
</dbReference>
<dbReference type="Pfam" id="PF07534">
    <property type="entry name" value="TLD"/>
    <property type="match status" value="1"/>
</dbReference>
<dbReference type="Pfam" id="PF00651">
    <property type="entry name" value="BTB"/>
    <property type="match status" value="1"/>
</dbReference>
<feature type="coiled-coil region" evidence="1">
    <location>
        <begin position="267"/>
        <end position="355"/>
    </location>
</feature>
<gene>
    <name evidence="4" type="ORF">M0811_00465</name>
</gene>
<evidence type="ECO:0000313" key="4">
    <source>
        <dbReference type="EMBL" id="KAJ5077145.1"/>
    </source>
</evidence>
<dbReference type="PANTHER" id="PTHR24410">
    <property type="entry name" value="HL07962P-RELATED"/>
    <property type="match status" value="1"/>
</dbReference>
<dbReference type="SMART" id="SM00584">
    <property type="entry name" value="TLDc"/>
    <property type="match status" value="1"/>
</dbReference>
<dbReference type="SMART" id="SM00225">
    <property type="entry name" value="BTB"/>
    <property type="match status" value="1"/>
</dbReference>
<dbReference type="PANTHER" id="PTHR24410:SF23">
    <property type="entry name" value="BTB DOMAIN-CONTAINING PROTEIN-RELATED"/>
    <property type="match status" value="1"/>
</dbReference>
<keyword evidence="1" id="KW-0175">Coiled coil</keyword>
<protein>
    <submittedName>
        <fullName evidence="4">Pep-cterm sorting domain-containing protein</fullName>
    </submittedName>
</protein>